<dbReference type="NCBIfam" id="TIGR01460">
    <property type="entry name" value="HAD-SF-IIA"/>
    <property type="match status" value="1"/>
</dbReference>
<dbReference type="NCBIfam" id="TIGR01459">
    <property type="entry name" value="HAD-SF-IIA-hyp4"/>
    <property type="match status" value="1"/>
</dbReference>
<protein>
    <submittedName>
        <fullName evidence="1">Haloacid dehalogenase</fullName>
    </submittedName>
</protein>
<dbReference type="InterPro" id="IPR006357">
    <property type="entry name" value="HAD-SF_hydro_IIA"/>
</dbReference>
<evidence type="ECO:0000313" key="2">
    <source>
        <dbReference type="Proteomes" id="UP001161405"/>
    </source>
</evidence>
<dbReference type="Pfam" id="PF13242">
    <property type="entry name" value="Hydrolase_like"/>
    <property type="match status" value="1"/>
</dbReference>
<gene>
    <name evidence="1" type="ORF">GCM10007879_19860</name>
</gene>
<accession>A0ABQ5UUT5</accession>
<dbReference type="Pfam" id="PF13344">
    <property type="entry name" value="Hydrolase_6"/>
    <property type="match status" value="1"/>
</dbReference>
<dbReference type="PANTHER" id="PTHR19288">
    <property type="entry name" value="4-NITROPHENYLPHOSPHATASE-RELATED"/>
    <property type="match status" value="1"/>
</dbReference>
<dbReference type="InterPro" id="IPR036412">
    <property type="entry name" value="HAD-like_sf"/>
</dbReference>
<dbReference type="EMBL" id="BSNI01000002">
    <property type="protein sequence ID" value="GLQ17737.1"/>
    <property type="molecule type" value="Genomic_DNA"/>
</dbReference>
<dbReference type="InterPro" id="IPR006356">
    <property type="entry name" value="HAD-SF_hydro_IIA_hyp3"/>
</dbReference>
<sequence>MQEMTTPITRRGLSAVKDQFNLIFCDVWGVLHNGERVYQRAVDALQNFRENGGAVIMVTNAPRPSNEIIADLYAMGVPKDTFDALVSSGEVTRDLIADYHGKTIYRLGPDSDDGLFEGIQVHFGSLDEAEAIICSDLEYGRTPDDYQHEVLDWKARGLPFICANPDKFVEIGDELIYCGGALADVYQEAGGNVIMAGKPFRPIYQKASQLALETRNIQLADQKVIAIGDSARTDATGAARIGAGFLFISGSIHAHELGDLHEPNAKEIEKLLAPIGANVVGYSPFLVW</sequence>
<reference evidence="1" key="2">
    <citation type="submission" date="2023-01" db="EMBL/GenBank/DDBJ databases">
        <title>Draft genome sequence of Maritalea porphyrae strain NBRC 107169.</title>
        <authorList>
            <person name="Sun Q."/>
            <person name="Mori K."/>
        </authorList>
    </citation>
    <scope>NUCLEOTIDE SEQUENCE</scope>
    <source>
        <strain evidence="1">NBRC 107169</strain>
    </source>
</reference>
<reference evidence="1" key="1">
    <citation type="journal article" date="2014" name="Int. J. Syst. Evol. Microbiol.">
        <title>Complete genome of a new Firmicutes species belonging to the dominant human colonic microbiota ('Ruminococcus bicirculans') reveals two chromosomes and a selective capacity to utilize plant glucans.</title>
        <authorList>
            <consortium name="NISC Comparative Sequencing Program"/>
            <person name="Wegmann U."/>
            <person name="Louis P."/>
            <person name="Goesmann A."/>
            <person name="Henrissat B."/>
            <person name="Duncan S.H."/>
            <person name="Flint H.J."/>
        </authorList>
    </citation>
    <scope>NUCLEOTIDE SEQUENCE</scope>
    <source>
        <strain evidence="1">NBRC 107169</strain>
    </source>
</reference>
<dbReference type="Gene3D" id="3.40.50.1000">
    <property type="entry name" value="HAD superfamily/HAD-like"/>
    <property type="match status" value="2"/>
</dbReference>
<name>A0ABQ5UUT5_9HYPH</name>
<comment type="caution">
    <text evidence="1">The sequence shown here is derived from an EMBL/GenBank/DDBJ whole genome shotgun (WGS) entry which is preliminary data.</text>
</comment>
<dbReference type="RefSeq" id="WP_284364111.1">
    <property type="nucleotide sequence ID" value="NZ_BSNI01000002.1"/>
</dbReference>
<dbReference type="Proteomes" id="UP001161405">
    <property type="component" value="Unassembled WGS sequence"/>
</dbReference>
<evidence type="ECO:0000313" key="1">
    <source>
        <dbReference type="EMBL" id="GLQ17737.1"/>
    </source>
</evidence>
<organism evidence="1 2">
    <name type="scientific">Maritalea porphyrae</name>
    <dbReference type="NCBI Taxonomy" id="880732"/>
    <lineage>
        <taxon>Bacteria</taxon>
        <taxon>Pseudomonadati</taxon>
        <taxon>Pseudomonadota</taxon>
        <taxon>Alphaproteobacteria</taxon>
        <taxon>Hyphomicrobiales</taxon>
        <taxon>Devosiaceae</taxon>
        <taxon>Maritalea</taxon>
    </lineage>
</organism>
<proteinExistence type="predicted"/>
<keyword evidence="2" id="KW-1185">Reference proteome</keyword>
<dbReference type="SUPFAM" id="SSF56784">
    <property type="entry name" value="HAD-like"/>
    <property type="match status" value="1"/>
</dbReference>
<dbReference type="PANTHER" id="PTHR19288:SF90">
    <property type="entry name" value="OS08G0542600 PROTEIN"/>
    <property type="match status" value="1"/>
</dbReference>
<dbReference type="InterPro" id="IPR023214">
    <property type="entry name" value="HAD_sf"/>
</dbReference>